<protein>
    <recommendedName>
        <fullName evidence="1">AMP-dependent synthetase/ligase domain-containing protein</fullName>
    </recommendedName>
</protein>
<organism evidence="2 3">
    <name type="scientific">Mycolicibacterium pulveris</name>
    <name type="common">Mycobacterium pulveris</name>
    <dbReference type="NCBI Taxonomy" id="36813"/>
    <lineage>
        <taxon>Bacteria</taxon>
        <taxon>Bacillati</taxon>
        <taxon>Actinomycetota</taxon>
        <taxon>Actinomycetes</taxon>
        <taxon>Mycobacteriales</taxon>
        <taxon>Mycobacteriaceae</taxon>
        <taxon>Mycolicibacterium</taxon>
    </lineage>
</organism>
<dbReference type="PROSITE" id="PS00455">
    <property type="entry name" value="AMP_BINDING"/>
    <property type="match status" value="1"/>
</dbReference>
<evidence type="ECO:0000259" key="1">
    <source>
        <dbReference type="Pfam" id="PF00501"/>
    </source>
</evidence>
<name>A0A7I7URH5_MYCPV</name>
<dbReference type="Gene3D" id="3.40.50.12780">
    <property type="entry name" value="N-terminal domain of ligase-like"/>
    <property type="match status" value="1"/>
</dbReference>
<dbReference type="PANTHER" id="PTHR24096">
    <property type="entry name" value="LONG-CHAIN-FATTY-ACID--COA LIGASE"/>
    <property type="match status" value="1"/>
</dbReference>
<proteinExistence type="predicted"/>
<keyword evidence="3" id="KW-1185">Reference proteome</keyword>
<sequence length="264" mass="28286">MILSHNSIAHLLVTLAAYAIGSPVVPVSVAYSLLSKEHRELRAIAQIVEPAAVFAENATYAAAVEALGAVNLTVSADSTGTDLTPLARLEAEPTHAIAERIGQIDANSIAKIMFTSGSTGRPKGVVNHHGMLAANQQQMRQVWPFLADEPPILADWLPWSHTFGGNHNVNMVLVNGGSLWIDDGKPTPQMIERTVRNVADVRPSIHFNVPGATPRWCRFSSVTPTSPAASCRGCGWRSSPLPVCRSNCGTVSRRWLPCTGPRCG</sequence>
<evidence type="ECO:0000313" key="3">
    <source>
        <dbReference type="Proteomes" id="UP000467252"/>
    </source>
</evidence>
<gene>
    <name evidence="2" type="ORF">MPUL_43170</name>
</gene>
<dbReference type="InterPro" id="IPR000873">
    <property type="entry name" value="AMP-dep_synth/lig_dom"/>
</dbReference>
<dbReference type="PANTHER" id="PTHR24096:SF420">
    <property type="entry name" value="LONG-CHAIN-FATTY-ACID--COA LIGASE-RELATED"/>
    <property type="match status" value="1"/>
</dbReference>
<evidence type="ECO:0000313" key="2">
    <source>
        <dbReference type="EMBL" id="BBY83159.1"/>
    </source>
</evidence>
<dbReference type="EMBL" id="AP022599">
    <property type="protein sequence ID" value="BBY83159.1"/>
    <property type="molecule type" value="Genomic_DNA"/>
</dbReference>
<dbReference type="AlphaFoldDB" id="A0A7I7URH5"/>
<dbReference type="Proteomes" id="UP000467252">
    <property type="component" value="Chromosome"/>
</dbReference>
<dbReference type="InterPro" id="IPR042099">
    <property type="entry name" value="ANL_N_sf"/>
</dbReference>
<dbReference type="Pfam" id="PF00501">
    <property type="entry name" value="AMP-binding"/>
    <property type="match status" value="1"/>
</dbReference>
<dbReference type="GO" id="GO:0016405">
    <property type="term" value="F:CoA-ligase activity"/>
    <property type="evidence" value="ECO:0007669"/>
    <property type="project" value="TreeGrafter"/>
</dbReference>
<dbReference type="SUPFAM" id="SSF56801">
    <property type="entry name" value="Acetyl-CoA synthetase-like"/>
    <property type="match status" value="1"/>
</dbReference>
<dbReference type="InterPro" id="IPR020845">
    <property type="entry name" value="AMP-binding_CS"/>
</dbReference>
<feature type="domain" description="AMP-dependent synthetase/ligase" evidence="1">
    <location>
        <begin position="2"/>
        <end position="214"/>
    </location>
</feature>
<accession>A0A7I7URH5</accession>
<reference evidence="2 3" key="1">
    <citation type="journal article" date="2019" name="Emerg. Microbes Infect.">
        <title>Comprehensive subspecies identification of 175 nontuberculous mycobacteria species based on 7547 genomic profiles.</title>
        <authorList>
            <person name="Matsumoto Y."/>
            <person name="Kinjo T."/>
            <person name="Motooka D."/>
            <person name="Nabeya D."/>
            <person name="Jung N."/>
            <person name="Uechi K."/>
            <person name="Horii T."/>
            <person name="Iida T."/>
            <person name="Fujita J."/>
            <person name="Nakamura S."/>
        </authorList>
    </citation>
    <scope>NUCLEOTIDE SEQUENCE [LARGE SCALE GENOMIC DNA]</scope>
    <source>
        <strain evidence="2 3">JCM 6370</strain>
    </source>
</reference>